<accession>A0ABU2FG19</accession>
<organism evidence="5 6">
    <name type="scientific">Haloarcula saliterrae</name>
    <dbReference type="NCBI Taxonomy" id="2950534"/>
    <lineage>
        <taxon>Archaea</taxon>
        <taxon>Methanobacteriati</taxon>
        <taxon>Methanobacteriota</taxon>
        <taxon>Stenosarchaea group</taxon>
        <taxon>Halobacteria</taxon>
        <taxon>Halobacteriales</taxon>
        <taxon>Haloarculaceae</taxon>
        <taxon>Haloarcula</taxon>
    </lineage>
</organism>
<dbReference type="Gene3D" id="3.40.50.1980">
    <property type="entry name" value="Nitrogenase molybdenum iron protein domain"/>
    <property type="match status" value="2"/>
</dbReference>
<reference evidence="5 6" key="1">
    <citation type="submission" date="2022-06" db="EMBL/GenBank/DDBJ databases">
        <title>Haloarcula sp. a new haloarchaeum isolate from saline soil.</title>
        <authorList>
            <person name="Strakova D."/>
            <person name="Galisteo C."/>
            <person name="Sanchez-Porro C."/>
            <person name="Ventosa A."/>
        </authorList>
    </citation>
    <scope>NUCLEOTIDE SEQUENCE [LARGE SCALE GENOMIC DNA]</scope>
    <source>
        <strain evidence="5 6">S1CR25-12</strain>
    </source>
</reference>
<keyword evidence="2" id="KW-0813">Transport</keyword>
<gene>
    <name evidence="5" type="ORF">NDI56_17550</name>
</gene>
<protein>
    <submittedName>
        <fullName evidence="5">ABC transporter substrate-binding protein</fullName>
    </submittedName>
</protein>
<keyword evidence="6" id="KW-1185">Reference proteome</keyword>
<dbReference type="SUPFAM" id="SSF53807">
    <property type="entry name" value="Helical backbone' metal receptor"/>
    <property type="match status" value="1"/>
</dbReference>
<dbReference type="PANTHER" id="PTHR30532">
    <property type="entry name" value="IRON III DICITRATE-BINDING PERIPLASMIC PROTEIN"/>
    <property type="match status" value="1"/>
</dbReference>
<feature type="domain" description="Fe/B12 periplasmic-binding" evidence="4">
    <location>
        <begin position="65"/>
        <end position="362"/>
    </location>
</feature>
<dbReference type="Pfam" id="PF01497">
    <property type="entry name" value="Peripla_BP_2"/>
    <property type="match status" value="1"/>
</dbReference>
<evidence type="ECO:0000256" key="3">
    <source>
        <dbReference type="ARBA" id="ARBA00022729"/>
    </source>
</evidence>
<evidence type="ECO:0000256" key="1">
    <source>
        <dbReference type="ARBA" id="ARBA00004196"/>
    </source>
</evidence>
<dbReference type="PROSITE" id="PS50983">
    <property type="entry name" value="FE_B12_PBP"/>
    <property type="match status" value="1"/>
</dbReference>
<keyword evidence="3" id="KW-0732">Signal</keyword>
<dbReference type="PANTHER" id="PTHR30532:SF1">
    <property type="entry name" value="IRON(3+)-HYDROXAMATE-BINDING PROTEIN FHUD"/>
    <property type="match status" value="1"/>
</dbReference>
<comment type="subcellular location">
    <subcellularLocation>
        <location evidence="1">Cell envelope</location>
    </subcellularLocation>
</comment>
<sequence length="394" mass="43870">MAHENSGRTRRETLQYGGAVAAGLGLAGCADFVGQSGEGTPTSGGSYSVTLSPMGTVAFDAVPETVFTVFPQYADMAVSLGHGDAVNAVYVPEMSGTTMNHYYRHLDGVSFDWENLHDPLSDGLSRELLFELDSDVHLADPAWASTQQNWDRGDIEEVETQIGPWFGNFYSGTRASPPEGYDDYEYYDLWELFEGVAGVFDAHERYEALEQVHTDLVDTVQRDLPPEDERPTAVRVSIAGDGESFYTYHLNKPGYWLADTRPLGAVDAFAEEDWGSLWGQVDFETMAEADPDAIFHLWGLTPSRSMSEMRATLRDHPVGSDLTAVQNDRVYAQGMRYQGPIMNLFQIEMGAKQLYPEVFGEWPTYEDGDGYPELPEDEQLFDRQRVADIIDGDI</sequence>
<evidence type="ECO:0000313" key="6">
    <source>
        <dbReference type="Proteomes" id="UP001259659"/>
    </source>
</evidence>
<name>A0ABU2FG19_9EURY</name>
<comment type="caution">
    <text evidence="5">The sequence shown here is derived from an EMBL/GenBank/DDBJ whole genome shotgun (WGS) entry which is preliminary data.</text>
</comment>
<dbReference type="RefSeq" id="WP_310921017.1">
    <property type="nucleotide sequence ID" value="NZ_JAMQON010000005.1"/>
</dbReference>
<dbReference type="Proteomes" id="UP001259659">
    <property type="component" value="Unassembled WGS sequence"/>
</dbReference>
<evidence type="ECO:0000256" key="2">
    <source>
        <dbReference type="ARBA" id="ARBA00022448"/>
    </source>
</evidence>
<evidence type="ECO:0000259" key="4">
    <source>
        <dbReference type="PROSITE" id="PS50983"/>
    </source>
</evidence>
<dbReference type="InterPro" id="IPR051313">
    <property type="entry name" value="Bact_iron-sidero_bind"/>
</dbReference>
<proteinExistence type="predicted"/>
<dbReference type="EMBL" id="JAMQON010000005">
    <property type="protein sequence ID" value="MDS0261208.1"/>
    <property type="molecule type" value="Genomic_DNA"/>
</dbReference>
<evidence type="ECO:0000313" key="5">
    <source>
        <dbReference type="EMBL" id="MDS0261208.1"/>
    </source>
</evidence>
<dbReference type="InterPro" id="IPR002491">
    <property type="entry name" value="ABC_transptr_periplasmic_BD"/>
</dbReference>